<dbReference type="EMBL" id="MU273829">
    <property type="protein sequence ID" value="KAI0027853.1"/>
    <property type="molecule type" value="Genomic_DNA"/>
</dbReference>
<name>A0ACB8Q7S2_9AGAM</name>
<evidence type="ECO:0000313" key="1">
    <source>
        <dbReference type="EMBL" id="KAI0027853.1"/>
    </source>
</evidence>
<sequence>AARGAKVEIVRFFLDLGVHIDVRNERGQTALHSAAGRSFDRSSAFVVQTLLQLGASIEERDAQGRTALQLAAYSGIKDVVEVLLKSGADVNA</sequence>
<keyword evidence="2" id="KW-1185">Reference proteome</keyword>
<feature type="non-terminal residue" evidence="1">
    <location>
        <position position="92"/>
    </location>
</feature>
<accession>A0ACB8Q7S2</accession>
<reference evidence="1" key="1">
    <citation type="submission" date="2021-02" db="EMBL/GenBank/DDBJ databases">
        <authorList>
            <consortium name="DOE Joint Genome Institute"/>
            <person name="Ahrendt S."/>
            <person name="Looney B.P."/>
            <person name="Miyauchi S."/>
            <person name="Morin E."/>
            <person name="Drula E."/>
            <person name="Courty P.E."/>
            <person name="Chicoki N."/>
            <person name="Fauchery L."/>
            <person name="Kohler A."/>
            <person name="Kuo A."/>
            <person name="Labutti K."/>
            <person name="Pangilinan J."/>
            <person name="Lipzen A."/>
            <person name="Riley R."/>
            <person name="Andreopoulos W."/>
            <person name="He G."/>
            <person name="Johnson J."/>
            <person name="Barry K.W."/>
            <person name="Grigoriev I.V."/>
            <person name="Nagy L."/>
            <person name="Hibbett D."/>
            <person name="Henrissat B."/>
            <person name="Matheny P.B."/>
            <person name="Labbe J."/>
            <person name="Martin F."/>
        </authorList>
    </citation>
    <scope>NUCLEOTIDE SEQUENCE</scope>
    <source>
        <strain evidence="1">EC-137</strain>
    </source>
</reference>
<gene>
    <name evidence="1" type="ORF">K488DRAFT_29758</name>
</gene>
<protein>
    <submittedName>
        <fullName evidence="1">Ankyrin repeat-containing domain protein</fullName>
    </submittedName>
</protein>
<reference evidence="1" key="2">
    <citation type="journal article" date="2022" name="New Phytol.">
        <title>Evolutionary transition to the ectomycorrhizal habit in the genomes of a hyperdiverse lineage of mushroom-forming fungi.</title>
        <authorList>
            <person name="Looney B."/>
            <person name="Miyauchi S."/>
            <person name="Morin E."/>
            <person name="Drula E."/>
            <person name="Courty P.E."/>
            <person name="Kohler A."/>
            <person name="Kuo A."/>
            <person name="LaButti K."/>
            <person name="Pangilinan J."/>
            <person name="Lipzen A."/>
            <person name="Riley R."/>
            <person name="Andreopoulos W."/>
            <person name="He G."/>
            <person name="Johnson J."/>
            <person name="Nolan M."/>
            <person name="Tritt A."/>
            <person name="Barry K.W."/>
            <person name="Grigoriev I.V."/>
            <person name="Nagy L.G."/>
            <person name="Hibbett D."/>
            <person name="Henrissat B."/>
            <person name="Matheny P.B."/>
            <person name="Labbe J."/>
            <person name="Martin F.M."/>
        </authorList>
    </citation>
    <scope>NUCLEOTIDE SEQUENCE</scope>
    <source>
        <strain evidence="1">EC-137</strain>
    </source>
</reference>
<comment type="caution">
    <text evidence="1">The sequence shown here is derived from an EMBL/GenBank/DDBJ whole genome shotgun (WGS) entry which is preliminary data.</text>
</comment>
<evidence type="ECO:0000313" key="2">
    <source>
        <dbReference type="Proteomes" id="UP000814128"/>
    </source>
</evidence>
<organism evidence="1 2">
    <name type="scientific">Vararia minispora EC-137</name>
    <dbReference type="NCBI Taxonomy" id="1314806"/>
    <lineage>
        <taxon>Eukaryota</taxon>
        <taxon>Fungi</taxon>
        <taxon>Dikarya</taxon>
        <taxon>Basidiomycota</taxon>
        <taxon>Agaricomycotina</taxon>
        <taxon>Agaricomycetes</taxon>
        <taxon>Russulales</taxon>
        <taxon>Lachnocladiaceae</taxon>
        <taxon>Vararia</taxon>
    </lineage>
</organism>
<proteinExistence type="predicted"/>
<dbReference type="Proteomes" id="UP000814128">
    <property type="component" value="Unassembled WGS sequence"/>
</dbReference>
<feature type="non-terminal residue" evidence="1">
    <location>
        <position position="1"/>
    </location>
</feature>